<dbReference type="EMBL" id="BPQV01000002">
    <property type="protein sequence ID" value="GJE25990.1"/>
    <property type="molecule type" value="Genomic_DNA"/>
</dbReference>
<keyword evidence="3" id="KW-1185">Reference proteome</keyword>
<name>A0ABQ4T6Z3_METOR</name>
<feature type="chain" id="PRO_5046655798" description="DUF2937 family protein" evidence="1">
    <location>
        <begin position="21"/>
        <end position="179"/>
    </location>
</feature>
<dbReference type="InterPro" id="IPR022584">
    <property type="entry name" value="DUF2937"/>
</dbReference>
<dbReference type="Proteomes" id="UP001055156">
    <property type="component" value="Unassembled WGS sequence"/>
</dbReference>
<keyword evidence="1" id="KW-0732">Signal</keyword>
<protein>
    <recommendedName>
        <fullName evidence="4">DUF2937 family protein</fullName>
    </recommendedName>
</protein>
<reference evidence="2" key="1">
    <citation type="journal article" date="2021" name="Front. Microbiol.">
        <title>Comprehensive Comparative Genomics and Phenotyping of Methylobacterium Species.</title>
        <authorList>
            <person name="Alessa O."/>
            <person name="Ogura Y."/>
            <person name="Fujitani Y."/>
            <person name="Takami H."/>
            <person name="Hayashi T."/>
            <person name="Sahin N."/>
            <person name="Tani A."/>
        </authorList>
    </citation>
    <scope>NUCLEOTIDE SEQUENCE</scope>
    <source>
        <strain evidence="2">NBRC 15689</strain>
    </source>
</reference>
<dbReference type="RefSeq" id="WP_238309941.1">
    <property type="nucleotide sequence ID" value="NZ_BPQV01000002.1"/>
</dbReference>
<organism evidence="2 3">
    <name type="scientific">Methylobacterium organophilum</name>
    <dbReference type="NCBI Taxonomy" id="410"/>
    <lineage>
        <taxon>Bacteria</taxon>
        <taxon>Pseudomonadati</taxon>
        <taxon>Pseudomonadota</taxon>
        <taxon>Alphaproteobacteria</taxon>
        <taxon>Hyphomicrobiales</taxon>
        <taxon>Methylobacteriaceae</taxon>
        <taxon>Methylobacterium</taxon>
    </lineage>
</organism>
<sequence length="179" mass="19328">MLRVIRTFGLALGVLGGAVAAQGPEYAQQYAQRLGGAVDELRREVATLDGDAQATGQSRDAALERLRRNSDALVARRGEAARYDIERLRALEAQQTALNEAASPLGRLLVVMRSPDMGLARAAYRDYQPAVPTTADGLIAGLVGFLATWAGWRLLADAGRLLGRRSSWRVRRGTETTPV</sequence>
<comment type="caution">
    <text evidence="2">The sequence shown here is derived from an EMBL/GenBank/DDBJ whole genome shotgun (WGS) entry which is preliminary data.</text>
</comment>
<evidence type="ECO:0000256" key="1">
    <source>
        <dbReference type="SAM" id="SignalP"/>
    </source>
</evidence>
<evidence type="ECO:0000313" key="3">
    <source>
        <dbReference type="Proteomes" id="UP001055156"/>
    </source>
</evidence>
<evidence type="ECO:0000313" key="2">
    <source>
        <dbReference type="EMBL" id="GJE25990.1"/>
    </source>
</evidence>
<dbReference type="Pfam" id="PF11157">
    <property type="entry name" value="DUF2937"/>
    <property type="match status" value="1"/>
</dbReference>
<accession>A0ABQ4T6Z3</accession>
<reference evidence="2" key="2">
    <citation type="submission" date="2021-08" db="EMBL/GenBank/DDBJ databases">
        <authorList>
            <person name="Tani A."/>
            <person name="Ola A."/>
            <person name="Ogura Y."/>
            <person name="Katsura K."/>
            <person name="Hayashi T."/>
        </authorList>
    </citation>
    <scope>NUCLEOTIDE SEQUENCE</scope>
    <source>
        <strain evidence="2">NBRC 15689</strain>
    </source>
</reference>
<gene>
    <name evidence="2" type="ORF">LKMONMHP_0834</name>
</gene>
<feature type="signal peptide" evidence="1">
    <location>
        <begin position="1"/>
        <end position="20"/>
    </location>
</feature>
<proteinExistence type="predicted"/>
<evidence type="ECO:0008006" key="4">
    <source>
        <dbReference type="Google" id="ProtNLM"/>
    </source>
</evidence>